<feature type="transmembrane region" description="Helical" evidence="6">
    <location>
        <begin position="152"/>
        <end position="173"/>
    </location>
</feature>
<feature type="transmembrane region" description="Helical" evidence="6">
    <location>
        <begin position="70"/>
        <end position="90"/>
    </location>
</feature>
<evidence type="ECO:0000313" key="8">
    <source>
        <dbReference type="EMBL" id="MFB9051846.1"/>
    </source>
</evidence>
<dbReference type="PANTHER" id="PTHR32322">
    <property type="entry name" value="INNER MEMBRANE TRANSPORTER"/>
    <property type="match status" value="1"/>
</dbReference>
<name>A0ABV5EXD5_9FLAO</name>
<feature type="transmembrane region" description="Helical" evidence="6">
    <location>
        <begin position="185"/>
        <end position="202"/>
    </location>
</feature>
<proteinExistence type="predicted"/>
<accession>A0ABV5EXD5</accession>
<dbReference type="EMBL" id="JBHMEZ010000001">
    <property type="protein sequence ID" value="MFB9051846.1"/>
    <property type="molecule type" value="Genomic_DNA"/>
</dbReference>
<protein>
    <submittedName>
        <fullName evidence="8">DMT family transporter</fullName>
    </submittedName>
</protein>
<dbReference type="PANTHER" id="PTHR32322:SF18">
    <property type="entry name" value="S-ADENOSYLMETHIONINE_S-ADENOSYLHOMOCYSTEINE TRANSPORTER"/>
    <property type="match status" value="1"/>
</dbReference>
<dbReference type="RefSeq" id="WP_382380648.1">
    <property type="nucleotide sequence ID" value="NZ_JBHMEZ010000001.1"/>
</dbReference>
<keyword evidence="9" id="KW-1185">Reference proteome</keyword>
<dbReference type="InterPro" id="IPR050638">
    <property type="entry name" value="AA-Vitamin_Transporters"/>
</dbReference>
<dbReference type="Gene3D" id="1.10.3730.20">
    <property type="match status" value="1"/>
</dbReference>
<feature type="transmembrane region" description="Helical" evidence="6">
    <location>
        <begin position="124"/>
        <end position="146"/>
    </location>
</feature>
<feature type="domain" description="EamA" evidence="7">
    <location>
        <begin position="154"/>
        <end position="290"/>
    </location>
</feature>
<feature type="transmembrane region" description="Helical" evidence="6">
    <location>
        <begin position="273"/>
        <end position="290"/>
    </location>
</feature>
<evidence type="ECO:0000256" key="5">
    <source>
        <dbReference type="ARBA" id="ARBA00023136"/>
    </source>
</evidence>
<feature type="transmembrane region" description="Helical" evidence="6">
    <location>
        <begin position="41"/>
        <end position="58"/>
    </location>
</feature>
<feature type="transmembrane region" description="Helical" evidence="6">
    <location>
        <begin position="250"/>
        <end position="267"/>
    </location>
</feature>
<feature type="domain" description="EamA" evidence="7">
    <location>
        <begin position="7"/>
        <end position="140"/>
    </location>
</feature>
<evidence type="ECO:0000256" key="4">
    <source>
        <dbReference type="ARBA" id="ARBA00022989"/>
    </source>
</evidence>
<comment type="caution">
    <text evidence="8">The sequence shown here is derived from an EMBL/GenBank/DDBJ whole genome shotgun (WGS) entry which is preliminary data.</text>
</comment>
<evidence type="ECO:0000256" key="6">
    <source>
        <dbReference type="SAM" id="Phobius"/>
    </source>
</evidence>
<keyword evidence="5 6" id="KW-0472">Membrane</keyword>
<evidence type="ECO:0000313" key="9">
    <source>
        <dbReference type="Proteomes" id="UP001589605"/>
    </source>
</evidence>
<dbReference type="InterPro" id="IPR000620">
    <property type="entry name" value="EamA_dom"/>
</dbReference>
<keyword evidence="2" id="KW-1003">Cell membrane</keyword>
<sequence length="294" mass="32419">MNKRTLALVLLFLVQVFYGLNYGFANDVIDGGFIKPAGFILLRLLGATTLFWILGIFIPKEKIDKQDYLTFIAAAFFGMFLNMLSFFKGLEYTTPIHASVISTITPIVVLVLSSIYLKEKITSLKIIGIVLGFSGAIILSIYGKAIHSGDNILLGNSLIILNATAFSIYLIIAKKLTAKYHPLTIIKWLFLLGLIMTTPFGIQEFRAVQWHTFSPYNIFSAVFVVVFATFGTYLLNVIALKHVKASTASIFVYLQPIVAAIFALIIGSDTINSVKIIAAILIFVGVYLVTKPSK</sequence>
<comment type="subcellular location">
    <subcellularLocation>
        <location evidence="1">Cell membrane</location>
        <topology evidence="1">Multi-pass membrane protein</topology>
    </subcellularLocation>
</comment>
<dbReference type="SUPFAM" id="SSF103481">
    <property type="entry name" value="Multidrug resistance efflux transporter EmrE"/>
    <property type="match status" value="2"/>
</dbReference>
<dbReference type="InterPro" id="IPR037185">
    <property type="entry name" value="EmrE-like"/>
</dbReference>
<gene>
    <name evidence="8" type="ORF">ACFFVB_02030</name>
</gene>
<keyword evidence="4 6" id="KW-1133">Transmembrane helix</keyword>
<evidence type="ECO:0000259" key="7">
    <source>
        <dbReference type="Pfam" id="PF00892"/>
    </source>
</evidence>
<reference evidence="8 9" key="1">
    <citation type="submission" date="2024-09" db="EMBL/GenBank/DDBJ databases">
        <authorList>
            <person name="Sun Q."/>
            <person name="Mori K."/>
        </authorList>
    </citation>
    <scope>NUCLEOTIDE SEQUENCE [LARGE SCALE GENOMIC DNA]</scope>
    <source>
        <strain evidence="8 9">CECT 8286</strain>
    </source>
</reference>
<evidence type="ECO:0000256" key="1">
    <source>
        <dbReference type="ARBA" id="ARBA00004651"/>
    </source>
</evidence>
<keyword evidence="3 6" id="KW-0812">Transmembrane</keyword>
<evidence type="ECO:0000256" key="3">
    <source>
        <dbReference type="ARBA" id="ARBA00022692"/>
    </source>
</evidence>
<dbReference type="Pfam" id="PF00892">
    <property type="entry name" value="EamA"/>
    <property type="match status" value="2"/>
</dbReference>
<evidence type="ECO:0000256" key="2">
    <source>
        <dbReference type="ARBA" id="ARBA00022475"/>
    </source>
</evidence>
<feature type="transmembrane region" description="Helical" evidence="6">
    <location>
        <begin position="214"/>
        <end position="238"/>
    </location>
</feature>
<dbReference type="Proteomes" id="UP001589605">
    <property type="component" value="Unassembled WGS sequence"/>
</dbReference>
<organism evidence="8 9">
    <name type="scientific">Formosa undariae</name>
    <dbReference type="NCBI Taxonomy" id="1325436"/>
    <lineage>
        <taxon>Bacteria</taxon>
        <taxon>Pseudomonadati</taxon>
        <taxon>Bacteroidota</taxon>
        <taxon>Flavobacteriia</taxon>
        <taxon>Flavobacteriales</taxon>
        <taxon>Flavobacteriaceae</taxon>
        <taxon>Formosa</taxon>
    </lineage>
</organism>
<feature type="transmembrane region" description="Helical" evidence="6">
    <location>
        <begin position="96"/>
        <end position="117"/>
    </location>
</feature>